<dbReference type="InterPro" id="IPR000073">
    <property type="entry name" value="AB_hydrolase_1"/>
</dbReference>
<dbReference type="OrthoDB" id="9808398at2"/>
<dbReference type="Pfam" id="PF00561">
    <property type="entry name" value="Abhydrolase_1"/>
    <property type="match status" value="1"/>
</dbReference>
<dbReference type="AlphaFoldDB" id="A0A2K8UC36"/>
<keyword evidence="2" id="KW-0378">Hydrolase</keyword>
<reference evidence="2 3" key="1">
    <citation type="submission" date="2017-03" db="EMBL/GenBank/DDBJ databases">
        <title>Complete genome sequence of Candidatus 'Thiodictyon syntrophicum' sp. nov. strain Cad16T, a photolithoautotroph purple sulfur bacterium isolated from an alpine meromictic lake.</title>
        <authorList>
            <person name="Luedin S.M."/>
            <person name="Pothier J.F."/>
            <person name="Danza F."/>
            <person name="Storelli N."/>
            <person name="Wittwer M."/>
            <person name="Tonolla M."/>
        </authorList>
    </citation>
    <scope>NUCLEOTIDE SEQUENCE [LARGE SCALE GENOMIC DNA]</scope>
    <source>
        <strain evidence="2 3">Cad16T</strain>
    </source>
</reference>
<proteinExistence type="predicted"/>
<evidence type="ECO:0000259" key="1">
    <source>
        <dbReference type="Pfam" id="PF00561"/>
    </source>
</evidence>
<name>A0A2K8UC36_9GAMM</name>
<dbReference type="Gene3D" id="3.40.50.1820">
    <property type="entry name" value="alpha/beta hydrolase"/>
    <property type="match status" value="1"/>
</dbReference>
<dbReference type="InterPro" id="IPR029058">
    <property type="entry name" value="AB_hydrolase_fold"/>
</dbReference>
<keyword evidence="3" id="KW-1185">Reference proteome</keyword>
<organism evidence="2 3">
    <name type="scientific">Candidatus Thiodictyon syntrophicum</name>
    <dbReference type="NCBI Taxonomy" id="1166950"/>
    <lineage>
        <taxon>Bacteria</taxon>
        <taxon>Pseudomonadati</taxon>
        <taxon>Pseudomonadota</taxon>
        <taxon>Gammaproteobacteria</taxon>
        <taxon>Chromatiales</taxon>
        <taxon>Chromatiaceae</taxon>
        <taxon>Thiodictyon</taxon>
    </lineage>
</organism>
<dbReference type="PANTHER" id="PTHR43798">
    <property type="entry name" value="MONOACYLGLYCEROL LIPASE"/>
    <property type="match status" value="1"/>
</dbReference>
<protein>
    <submittedName>
        <fullName evidence="2">Alpha/beta hydrolase</fullName>
    </submittedName>
</protein>
<dbReference type="InterPro" id="IPR000639">
    <property type="entry name" value="Epox_hydrolase-like"/>
</dbReference>
<dbReference type="EMBL" id="CP020370">
    <property type="protein sequence ID" value="AUB83148.1"/>
    <property type="molecule type" value="Genomic_DNA"/>
</dbReference>
<evidence type="ECO:0000313" key="2">
    <source>
        <dbReference type="EMBL" id="AUB83148.1"/>
    </source>
</evidence>
<sequence>MTIASRVRALSLFIWLASLIVSVAALALRTGGRGVSRTSAARLRGRPAEASTSGFPAAGATIKAVWLLGVLLWGGAALADTQVAPPACEIAAGSLPLDGGVVHYSRAGQGPTVVLLHGLFAQRQQWHALLCALAAAGFDALAPDLPGFGESTDFPVTDYDLEHQVDLLHRFIGGLGLREFALAANSMGGTIAALYVQRHPRGVRRLAFVGPPLGVVDWAPGVRQAIQDGINPFIPIDDNQLDLELRLLFATPPPVPAPVREALIKDYVARNRHYQQVWDSVNLYDRVLDRPLKVSVPVLILWGESDGIYPVAGAKTLHRRLPGSTRITLPGAGHLPMMERPAETAAVLIPFLRGRR</sequence>
<dbReference type="PRINTS" id="PR00111">
    <property type="entry name" value="ABHYDROLASE"/>
</dbReference>
<gene>
    <name evidence="2" type="ORF">THSYN_20850</name>
</gene>
<accession>A0A2K8UC36</accession>
<dbReference type="GO" id="GO:0016787">
    <property type="term" value="F:hydrolase activity"/>
    <property type="evidence" value="ECO:0007669"/>
    <property type="project" value="UniProtKB-KW"/>
</dbReference>
<dbReference type="RefSeq" id="WP_100920844.1">
    <property type="nucleotide sequence ID" value="NZ_CP020370.1"/>
</dbReference>
<dbReference type="Proteomes" id="UP000232638">
    <property type="component" value="Chromosome"/>
</dbReference>
<dbReference type="SUPFAM" id="SSF53474">
    <property type="entry name" value="alpha/beta-Hydrolases"/>
    <property type="match status" value="1"/>
</dbReference>
<dbReference type="PRINTS" id="PR00412">
    <property type="entry name" value="EPOXHYDRLASE"/>
</dbReference>
<dbReference type="InterPro" id="IPR050266">
    <property type="entry name" value="AB_hydrolase_sf"/>
</dbReference>
<feature type="domain" description="AB hydrolase-1" evidence="1">
    <location>
        <begin position="111"/>
        <end position="341"/>
    </location>
</feature>
<dbReference type="KEGG" id="tsy:THSYN_20850"/>
<evidence type="ECO:0000313" key="3">
    <source>
        <dbReference type="Proteomes" id="UP000232638"/>
    </source>
</evidence>